<dbReference type="AlphaFoldDB" id="A0A2S2E3Q6"/>
<comment type="function">
    <text evidence="12">Aminopeptidase N is involved in the degradation of intracellular peptides generated by protein breakdown during normal growth as well as in response to nutrient starvation.</text>
</comment>
<dbReference type="FunFam" id="1.10.390.10:FF:000002">
    <property type="entry name" value="Aminopeptidase N"/>
    <property type="match status" value="1"/>
</dbReference>
<dbReference type="NCBIfam" id="TIGR02414">
    <property type="entry name" value="pepN_proteo"/>
    <property type="match status" value="1"/>
</dbReference>
<dbReference type="Gene3D" id="2.60.40.1840">
    <property type="match status" value="1"/>
</dbReference>
<evidence type="ECO:0000259" key="15">
    <source>
        <dbReference type="Pfam" id="PF11940"/>
    </source>
</evidence>
<dbReference type="SUPFAM" id="SSF55486">
    <property type="entry name" value="Metalloproteases ('zincins'), catalytic domain"/>
    <property type="match status" value="1"/>
</dbReference>
<dbReference type="GO" id="GO:0016285">
    <property type="term" value="F:alanyl aminopeptidase activity"/>
    <property type="evidence" value="ECO:0007669"/>
    <property type="project" value="UniProtKB-EC"/>
</dbReference>
<evidence type="ECO:0000256" key="3">
    <source>
        <dbReference type="ARBA" id="ARBA00010136"/>
    </source>
</evidence>
<dbReference type="InterPro" id="IPR042097">
    <property type="entry name" value="Aminopeptidase_N-like_N_sf"/>
</dbReference>
<dbReference type="EC" id="3.4.11.2" evidence="4 13"/>
<gene>
    <name evidence="18" type="primary">pepN</name>
    <name evidence="18" type="ORF">HMF8227_01415</name>
</gene>
<dbReference type="Pfam" id="PF17900">
    <property type="entry name" value="Peptidase_M1_N"/>
    <property type="match status" value="1"/>
</dbReference>
<evidence type="ECO:0000256" key="11">
    <source>
        <dbReference type="ARBA" id="ARBA00023049"/>
    </source>
</evidence>
<evidence type="ECO:0000259" key="17">
    <source>
        <dbReference type="Pfam" id="PF17900"/>
    </source>
</evidence>
<dbReference type="FunFam" id="3.30.2010.30:FF:000002">
    <property type="entry name" value="Putative aminopeptidase N"/>
    <property type="match status" value="1"/>
</dbReference>
<name>A0A2S2E3Q6_9ALTE</name>
<dbReference type="Pfam" id="PF01433">
    <property type="entry name" value="Peptidase_M1"/>
    <property type="match status" value="1"/>
</dbReference>
<dbReference type="Pfam" id="PF11940">
    <property type="entry name" value="DUF3458"/>
    <property type="match status" value="1"/>
</dbReference>
<evidence type="ECO:0000256" key="6">
    <source>
        <dbReference type="ARBA" id="ARBA00022438"/>
    </source>
</evidence>
<evidence type="ECO:0000259" key="16">
    <source>
        <dbReference type="Pfam" id="PF17432"/>
    </source>
</evidence>
<comment type="cofactor">
    <cofactor evidence="2">
        <name>Zn(2+)</name>
        <dbReference type="ChEBI" id="CHEBI:29105"/>
    </cofactor>
</comment>
<keyword evidence="10" id="KW-0862">Zinc</keyword>
<evidence type="ECO:0000313" key="18">
    <source>
        <dbReference type="EMBL" id="AWL11890.1"/>
    </source>
</evidence>
<feature type="domain" description="Peptidase M1 alanyl aminopeptidase Ig-like fold" evidence="15">
    <location>
        <begin position="444"/>
        <end position="534"/>
    </location>
</feature>
<dbReference type="InterPro" id="IPR027268">
    <property type="entry name" value="Peptidase_M4/M1_CTD_sf"/>
</dbReference>
<dbReference type="InterPro" id="IPR014782">
    <property type="entry name" value="Peptidase_M1_dom"/>
</dbReference>
<evidence type="ECO:0000256" key="4">
    <source>
        <dbReference type="ARBA" id="ARBA00012564"/>
    </source>
</evidence>
<dbReference type="PANTHER" id="PTHR46322:SF1">
    <property type="entry name" value="PUROMYCIN-SENSITIVE AMINOPEPTIDASE"/>
    <property type="match status" value="1"/>
</dbReference>
<sequence>MSQPHQSMRLADYRPPAYTITDVDLTFELEDHQTRVTAVSQVVRQGETQAVLELDGEHLTLLALTVDGEDKTPEQQTDTALVLTDLPEQFELKVVTEIDPANNTALEGLYKSDGTFCTQCEAQGFRRITYFLDRPDVMAKYSVKVIADKHKYPSLLSNGNLVERGDLDDGRHWVRWQDPFAKPCYLFALVAGDFDCLTDRYTTGSGREVALELYVDKGNRHRGYHALASLKKAMQWDEQVYGLEYDLGVYMVVAVDFFNMGAMENKGLNIFNAKFVLADAESATDDDYFNIESVIAHEYFHNWTGNRVTCRDWFQLSLKEGLTVFRDQQFSADMASPALVRIKQARVIREHQFAEDAGPMAHPIRPEEVMEMNNFYSVTVYDKGAEVIRMLQRLLGQGGFRKGMDLYFERHDGQAVTCDDFVQAMADANGVDLEQFKRWYSQSGTPQVTVQSEYDAKHQQLILTLSQHTPPTQDQADKQPLPIPFGVELVDEHGSRSEVLSLSESEQRFCFDHVASNPAIACLTGFSAPVKVKQTIADSDLIRIALKGQDDFVRWDACQTLFSQHIHQLAEDSSRNSSEQVSEALSELIAELLKSPPEDAALLAEMLMLPSFDTLSQQQDIVNVDGLLRARKLIVTRLAQEFATQWQQLVDERPKQDYAYTAEQANWRRLLDRAMFYLAHSELPEAETQLQQVYQDSDNMTQTLGVLTGCQQANLSLFDSLMSDFEQLWRKDSLVMDKWFSLHASRPQDDMAGQLESLMEHPMYSINNPNKVRAIWGPFAMRNPQAFHQADGRGYRLLTDYLLNLDSVNPQVASRLVTPLLAFKRFDLGRQQHMRQQLERLAEQATLSRDLYEKVTRALKG</sequence>
<dbReference type="InterPro" id="IPR012779">
    <property type="entry name" value="Peptidase_M1_pepN"/>
</dbReference>
<dbReference type="InterPro" id="IPR001930">
    <property type="entry name" value="Peptidase_M1"/>
</dbReference>
<dbReference type="EMBL" id="CP029347">
    <property type="protein sequence ID" value="AWL11890.1"/>
    <property type="molecule type" value="Genomic_DNA"/>
</dbReference>
<dbReference type="GO" id="GO:0008237">
    <property type="term" value="F:metallopeptidase activity"/>
    <property type="evidence" value="ECO:0007669"/>
    <property type="project" value="UniProtKB-UniRule"/>
</dbReference>
<dbReference type="Gene3D" id="2.60.40.1730">
    <property type="entry name" value="tricorn interacting facor f3 domain"/>
    <property type="match status" value="1"/>
</dbReference>
<dbReference type="Gene3D" id="1.10.390.10">
    <property type="entry name" value="Neutral Protease Domain 2"/>
    <property type="match status" value="1"/>
</dbReference>
<evidence type="ECO:0000256" key="10">
    <source>
        <dbReference type="ARBA" id="ARBA00022833"/>
    </source>
</evidence>
<keyword evidence="9 18" id="KW-0378">Hydrolase</keyword>
<keyword evidence="8" id="KW-0479">Metal-binding</keyword>
<accession>A0A2S2E3Q6</accession>
<dbReference type="InterPro" id="IPR024601">
    <property type="entry name" value="Peptidase_M1_pepN_C"/>
</dbReference>
<keyword evidence="6 18" id="KW-0031">Aminopeptidase</keyword>
<evidence type="ECO:0000256" key="2">
    <source>
        <dbReference type="ARBA" id="ARBA00001947"/>
    </source>
</evidence>
<dbReference type="FunFam" id="2.60.40.1840:FF:000001">
    <property type="entry name" value="Aminopeptidase N"/>
    <property type="match status" value="1"/>
</dbReference>
<reference evidence="18 19" key="1">
    <citation type="submission" date="2018-05" db="EMBL/GenBank/DDBJ databases">
        <title>Salinimonas sp. HMF8227 Genome sequencing and assembly.</title>
        <authorList>
            <person name="Kang H."/>
            <person name="Kang J."/>
            <person name="Cha I."/>
            <person name="Kim H."/>
            <person name="Joh K."/>
        </authorList>
    </citation>
    <scope>NUCLEOTIDE SEQUENCE [LARGE SCALE GENOMIC DNA]</scope>
    <source>
        <strain evidence="18 19">HMF8227</strain>
    </source>
</reference>
<evidence type="ECO:0000256" key="5">
    <source>
        <dbReference type="ARBA" id="ARBA00015611"/>
    </source>
</evidence>
<evidence type="ECO:0000256" key="8">
    <source>
        <dbReference type="ARBA" id="ARBA00022723"/>
    </source>
</evidence>
<dbReference type="CDD" id="cd09600">
    <property type="entry name" value="M1_APN"/>
    <property type="match status" value="1"/>
</dbReference>
<feature type="domain" description="Aminopeptidase N-like N-terminal" evidence="17">
    <location>
        <begin position="32"/>
        <end position="186"/>
    </location>
</feature>
<dbReference type="KEGG" id="salh:HMF8227_01415"/>
<keyword evidence="7" id="KW-0645">Protease</keyword>
<dbReference type="OrthoDB" id="100605at2"/>
<evidence type="ECO:0000256" key="13">
    <source>
        <dbReference type="NCBIfam" id="TIGR02414"/>
    </source>
</evidence>
<dbReference type="GO" id="GO:0006508">
    <property type="term" value="P:proteolysis"/>
    <property type="evidence" value="ECO:0007669"/>
    <property type="project" value="UniProtKB-UniRule"/>
</dbReference>
<keyword evidence="11" id="KW-0482">Metalloprotease</keyword>
<evidence type="ECO:0000259" key="14">
    <source>
        <dbReference type="Pfam" id="PF01433"/>
    </source>
</evidence>
<dbReference type="InterPro" id="IPR038438">
    <property type="entry name" value="PepN_Ig-like_sf"/>
</dbReference>
<evidence type="ECO:0000256" key="12">
    <source>
        <dbReference type="ARBA" id="ARBA00059739"/>
    </source>
</evidence>
<protein>
    <recommendedName>
        <fullName evidence="5 13">Aminopeptidase N</fullName>
        <ecNumber evidence="4 13">3.4.11.2</ecNumber>
    </recommendedName>
</protein>
<dbReference type="PANTHER" id="PTHR46322">
    <property type="entry name" value="PUROMYCIN-SENSITIVE AMINOPEPTIDASE"/>
    <property type="match status" value="1"/>
</dbReference>
<organism evidence="18 19">
    <name type="scientific">Saliniradius amylolyticus</name>
    <dbReference type="NCBI Taxonomy" id="2183582"/>
    <lineage>
        <taxon>Bacteria</taxon>
        <taxon>Pseudomonadati</taxon>
        <taxon>Pseudomonadota</taxon>
        <taxon>Gammaproteobacteria</taxon>
        <taxon>Alteromonadales</taxon>
        <taxon>Alteromonadaceae</taxon>
        <taxon>Saliniradius</taxon>
    </lineage>
</organism>
<dbReference type="Proteomes" id="UP000245728">
    <property type="component" value="Chromosome"/>
</dbReference>
<keyword evidence="19" id="KW-1185">Reference proteome</keyword>
<dbReference type="GO" id="GO:0008270">
    <property type="term" value="F:zinc ion binding"/>
    <property type="evidence" value="ECO:0007669"/>
    <property type="project" value="InterPro"/>
</dbReference>
<feature type="domain" description="Peptidase M1 membrane alanine aminopeptidase" evidence="14">
    <location>
        <begin position="226"/>
        <end position="439"/>
    </location>
</feature>
<evidence type="ECO:0000256" key="9">
    <source>
        <dbReference type="ARBA" id="ARBA00022801"/>
    </source>
</evidence>
<dbReference type="PRINTS" id="PR00756">
    <property type="entry name" value="ALADIPTASE"/>
</dbReference>
<dbReference type="Gene3D" id="3.30.2010.30">
    <property type="match status" value="1"/>
</dbReference>
<dbReference type="Pfam" id="PF17432">
    <property type="entry name" value="DUF3458_C"/>
    <property type="match status" value="1"/>
</dbReference>
<evidence type="ECO:0000313" key="19">
    <source>
        <dbReference type="Proteomes" id="UP000245728"/>
    </source>
</evidence>
<dbReference type="InterPro" id="IPR045357">
    <property type="entry name" value="Aminopeptidase_N-like_N"/>
</dbReference>
<comment type="catalytic activity">
    <reaction evidence="1">
        <text>Release of an N-terminal amino acid, Xaa-|-Yaa- from a peptide, amide or arylamide. Xaa is preferably Ala, but may be most amino acids including Pro (slow action). When a terminal hydrophobic residue is followed by a prolyl residue, the two may be released as an intact Xaa-Pro dipeptide.</text>
        <dbReference type="EC" id="3.4.11.2"/>
    </reaction>
</comment>
<dbReference type="FunFam" id="2.60.40.1730:FF:000005">
    <property type="entry name" value="Aminopeptidase N"/>
    <property type="match status" value="1"/>
</dbReference>
<evidence type="ECO:0000256" key="1">
    <source>
        <dbReference type="ARBA" id="ARBA00000098"/>
    </source>
</evidence>
<evidence type="ECO:0000256" key="7">
    <source>
        <dbReference type="ARBA" id="ARBA00022670"/>
    </source>
</evidence>
<dbReference type="SUPFAM" id="SSF63737">
    <property type="entry name" value="Leukotriene A4 hydrolase N-terminal domain"/>
    <property type="match status" value="1"/>
</dbReference>
<dbReference type="InterPro" id="IPR035414">
    <property type="entry name" value="Peptidase_M1_pepN_Ig-like"/>
</dbReference>
<dbReference type="InterPro" id="IPR037144">
    <property type="entry name" value="Peptidase_M1_pepN_C_sf"/>
</dbReference>
<proteinExistence type="inferred from homology"/>
<feature type="domain" description="Peptidase M1 alanyl aminopeptidase C-terminal" evidence="16">
    <location>
        <begin position="538"/>
        <end position="860"/>
    </location>
</feature>
<dbReference type="RefSeq" id="WP_109339506.1">
    <property type="nucleotide sequence ID" value="NZ_CP029347.1"/>
</dbReference>
<dbReference type="Gene3D" id="1.25.50.10">
    <property type="entry name" value="Peptidase M1, alanyl aminopeptidase, C-terminal domain"/>
    <property type="match status" value="1"/>
</dbReference>
<comment type="similarity">
    <text evidence="3">Belongs to the peptidase M1 family.</text>
</comment>